<organism evidence="13 14">
    <name type="scientific">Dimargaris verticillata</name>
    <dbReference type="NCBI Taxonomy" id="2761393"/>
    <lineage>
        <taxon>Eukaryota</taxon>
        <taxon>Fungi</taxon>
        <taxon>Fungi incertae sedis</taxon>
        <taxon>Zoopagomycota</taxon>
        <taxon>Kickxellomycotina</taxon>
        <taxon>Dimargaritomycetes</taxon>
        <taxon>Dimargaritales</taxon>
        <taxon>Dimargaritaceae</taxon>
        <taxon>Dimargaris</taxon>
    </lineage>
</organism>
<reference evidence="13" key="1">
    <citation type="submission" date="2022-07" db="EMBL/GenBank/DDBJ databases">
        <title>Phylogenomic reconstructions and comparative analyses of Kickxellomycotina fungi.</title>
        <authorList>
            <person name="Reynolds N.K."/>
            <person name="Stajich J.E."/>
            <person name="Barry K."/>
            <person name="Grigoriev I.V."/>
            <person name="Crous P."/>
            <person name="Smith M.E."/>
        </authorList>
    </citation>
    <scope>NUCLEOTIDE SEQUENCE</scope>
    <source>
        <strain evidence="13">RSA 567</strain>
    </source>
</reference>
<sequence length="70" mass="8233">MPSQIASRTSLNRFNRVVYNTIFKRNSVFVTTVLFSAFAFQLSFDRVVDGWYHQRNKGKHFEDIIGKFAQ</sequence>
<evidence type="ECO:0000256" key="5">
    <source>
        <dbReference type="ARBA" id="ARBA00022692"/>
    </source>
</evidence>
<keyword evidence="4 12" id="KW-0679">Respiratory chain</keyword>
<evidence type="ECO:0000256" key="10">
    <source>
        <dbReference type="ARBA" id="ARBA00023136"/>
    </source>
</evidence>
<dbReference type="PANTHER" id="PTHR12980:SF0">
    <property type="entry name" value="CYTOCHROME B-C1 COMPLEX SUBUNIT 9"/>
    <property type="match status" value="1"/>
</dbReference>
<keyword evidence="7 12" id="KW-0249">Electron transport</keyword>
<evidence type="ECO:0000256" key="9">
    <source>
        <dbReference type="ARBA" id="ARBA00023128"/>
    </source>
</evidence>
<keyword evidence="6 12" id="KW-0999">Mitochondrion inner membrane</keyword>
<evidence type="ECO:0000256" key="4">
    <source>
        <dbReference type="ARBA" id="ARBA00022660"/>
    </source>
</evidence>
<evidence type="ECO:0000256" key="11">
    <source>
        <dbReference type="ARBA" id="ARBA00044247"/>
    </source>
</evidence>
<dbReference type="FunFam" id="1.20.5.260:FF:000001">
    <property type="entry name" value="Cytochrome b-c1 complex subunit 9"/>
    <property type="match status" value="1"/>
</dbReference>
<evidence type="ECO:0000256" key="6">
    <source>
        <dbReference type="ARBA" id="ARBA00022792"/>
    </source>
</evidence>
<dbReference type="GO" id="GO:0045275">
    <property type="term" value="C:respiratory chain complex III"/>
    <property type="evidence" value="ECO:0007669"/>
    <property type="project" value="UniProtKB-UniRule"/>
</dbReference>
<evidence type="ECO:0000256" key="8">
    <source>
        <dbReference type="ARBA" id="ARBA00022989"/>
    </source>
</evidence>
<dbReference type="SUPFAM" id="SSF81514">
    <property type="entry name" value="Subunit X (non-heme 7 kDa protein) of cytochrome bc1 complex (Ubiquinol-cytochrome c reductase)"/>
    <property type="match status" value="1"/>
</dbReference>
<evidence type="ECO:0000256" key="3">
    <source>
        <dbReference type="ARBA" id="ARBA00022448"/>
    </source>
</evidence>
<dbReference type="AlphaFoldDB" id="A0A9W8AXI1"/>
<dbReference type="OrthoDB" id="44067at2759"/>
<dbReference type="InterPro" id="IPR008027">
    <property type="entry name" value="QCR9"/>
</dbReference>
<dbReference type="PANTHER" id="PTHR12980">
    <property type="entry name" value="UBIQUINOL-CYTOCHROME C REDUCTASE COMPLEX, SUBUNIT X"/>
    <property type="match status" value="1"/>
</dbReference>
<comment type="subcellular location">
    <subcellularLocation>
        <location evidence="1 12">Mitochondrion inner membrane</location>
        <topology evidence="1 12">Single-pass membrane protein</topology>
    </subcellularLocation>
</comment>
<keyword evidence="14" id="KW-1185">Reference proteome</keyword>
<dbReference type="InterPro" id="IPR036656">
    <property type="entry name" value="QCR9_sf"/>
</dbReference>
<keyword evidence="5" id="KW-0812">Transmembrane</keyword>
<proteinExistence type="inferred from homology"/>
<evidence type="ECO:0000313" key="14">
    <source>
        <dbReference type="Proteomes" id="UP001151582"/>
    </source>
</evidence>
<keyword evidence="8" id="KW-1133">Transmembrane helix</keyword>
<gene>
    <name evidence="13" type="primary">QCR9</name>
    <name evidence="13" type="ORF">H4R34_005125</name>
</gene>
<comment type="subunit">
    <text evidence="12">Component of the ubiquinol-cytochrome c oxidoreductase (cytochrome b-c1 complex, complex III, CIII), a multisubunit enzyme composed of 3 respiratory subunits cytochrome b, cytochrome c1 and Rieske protein, 2 core protein subunits, and additional low-molecular weight protein subunits.</text>
</comment>
<protein>
    <recommendedName>
        <fullName evidence="11 12">Complex III subunit 9</fullName>
    </recommendedName>
</protein>
<keyword evidence="9 12" id="KW-0496">Mitochondrion</keyword>
<evidence type="ECO:0000256" key="12">
    <source>
        <dbReference type="RuleBase" id="RU368056"/>
    </source>
</evidence>
<evidence type="ECO:0000256" key="2">
    <source>
        <dbReference type="ARBA" id="ARBA00007856"/>
    </source>
</evidence>
<comment type="caution">
    <text evidence="13">The sequence shown here is derived from an EMBL/GenBank/DDBJ whole genome shotgun (WGS) entry which is preliminary data.</text>
</comment>
<dbReference type="GO" id="GO:0006122">
    <property type="term" value="P:mitochondrial electron transport, ubiquinol to cytochrome c"/>
    <property type="evidence" value="ECO:0007669"/>
    <property type="project" value="UniProtKB-UniRule"/>
</dbReference>
<evidence type="ECO:0000256" key="7">
    <source>
        <dbReference type="ARBA" id="ARBA00022982"/>
    </source>
</evidence>
<evidence type="ECO:0000256" key="1">
    <source>
        <dbReference type="ARBA" id="ARBA00004434"/>
    </source>
</evidence>
<comment type="function">
    <text evidence="12">Component of the ubiquinol-cytochrome c oxidoreductase, a multisubunit transmembrane complex that is part of the mitochondrial electron transport chain which drives oxidative phosphorylation. The complex plays an important role in the uptake of multiple carbon sources present in different host niches.</text>
</comment>
<dbReference type="EMBL" id="JANBQB010000853">
    <property type="protein sequence ID" value="KAJ1973300.1"/>
    <property type="molecule type" value="Genomic_DNA"/>
</dbReference>
<name>A0A9W8AXI1_9FUNG</name>
<comment type="similarity">
    <text evidence="2 12">Belongs to the UQCR10/QCR9 family.</text>
</comment>
<accession>A0A9W8AXI1</accession>
<keyword evidence="10" id="KW-0472">Membrane</keyword>
<evidence type="ECO:0000313" key="13">
    <source>
        <dbReference type="EMBL" id="KAJ1973300.1"/>
    </source>
</evidence>
<dbReference type="GO" id="GO:0005743">
    <property type="term" value="C:mitochondrial inner membrane"/>
    <property type="evidence" value="ECO:0007669"/>
    <property type="project" value="UniProtKB-SubCell"/>
</dbReference>
<dbReference type="Gene3D" id="1.20.5.260">
    <property type="entry name" value="Cytochrome b-c1 complex subunit 9"/>
    <property type="match status" value="1"/>
</dbReference>
<keyword evidence="3 12" id="KW-0813">Transport</keyword>
<dbReference type="Pfam" id="PF05365">
    <property type="entry name" value="UCR_UQCRX_QCR9"/>
    <property type="match status" value="1"/>
</dbReference>
<dbReference type="Proteomes" id="UP001151582">
    <property type="component" value="Unassembled WGS sequence"/>
</dbReference>